<keyword evidence="1" id="KW-0328">Glycosyltransferase</keyword>
<dbReference type="PANTHER" id="PTHR12526:SF510">
    <property type="entry name" value="D-INOSITOL 3-PHOSPHATE GLYCOSYLTRANSFERASE"/>
    <property type="match status" value="1"/>
</dbReference>
<protein>
    <submittedName>
        <fullName evidence="4">Glycosyltransferase family 1 protein</fullName>
    </submittedName>
</protein>
<dbReference type="SUPFAM" id="SSF53756">
    <property type="entry name" value="UDP-Glycosyltransferase/glycogen phosphorylase"/>
    <property type="match status" value="1"/>
</dbReference>
<keyword evidence="2 4" id="KW-0808">Transferase</keyword>
<dbReference type="RefSeq" id="WP_061072690.1">
    <property type="nucleotide sequence ID" value="NZ_CP014060.2"/>
</dbReference>
<evidence type="ECO:0000313" key="4">
    <source>
        <dbReference type="EMBL" id="AMG37626.1"/>
    </source>
</evidence>
<organism evidence="4 5">
    <name type="scientific">Alcaligenes xylosoxydans xylosoxydans</name>
    <name type="common">Achromobacter xylosoxidans</name>
    <dbReference type="NCBI Taxonomy" id="85698"/>
    <lineage>
        <taxon>Bacteria</taxon>
        <taxon>Pseudomonadati</taxon>
        <taxon>Pseudomonadota</taxon>
        <taxon>Betaproteobacteria</taxon>
        <taxon>Burkholderiales</taxon>
        <taxon>Alcaligenaceae</taxon>
        <taxon>Achromobacter</taxon>
    </lineage>
</organism>
<dbReference type="AlphaFoldDB" id="A0A109XXK2"/>
<accession>A0A109XXK2</accession>
<evidence type="ECO:0000256" key="1">
    <source>
        <dbReference type="ARBA" id="ARBA00022676"/>
    </source>
</evidence>
<dbReference type="Pfam" id="PF13692">
    <property type="entry name" value="Glyco_trans_1_4"/>
    <property type="match status" value="1"/>
</dbReference>
<evidence type="ECO:0000256" key="2">
    <source>
        <dbReference type="ARBA" id="ARBA00022679"/>
    </source>
</evidence>
<dbReference type="Gene3D" id="3.40.50.2000">
    <property type="entry name" value="Glycogen Phosphorylase B"/>
    <property type="match status" value="2"/>
</dbReference>
<sequence length="400" mass="43178">MKILYTNFHLGDGGGHTTYVMSLARALAGRADVTVAAPRGSRLLDEAAALPGVRTVALQFKGAPARQWRALRQLRALLRAEAFDVIHVNGSADHRLCMLAAAGLGPPRPFIVYTQHNGRHPRSLGARLRAMLATDRVICVSQHTFDGMGRSAFRPRDLRLVRNGVDTARYRPAAPGEVALAREQLLPPALRERLVVGSHAGTASYKNWLDMVAAVALLPPAQREQVAVLIAGLPPSAADLRRVEALGMTGAVVFTGLLRDVRPLLAAMDVGFVLSSRLETISFACREMMAAGRPVIVSDTGGLAENVTEGGNGWIVPVSAPPRVAETLAEILENRILLDWMAAAARRRAVRDFSLEAFVRDTERIYDEAVQRRAPRLRYKLMSAGVLVGAAVQNSATCLG</sequence>
<reference evidence="5" key="1">
    <citation type="submission" date="2015-12" db="EMBL/GenBank/DDBJ databases">
        <title>FDA dAtabase for Regulatory Grade micrObial Sequences (FDA-ARGOS): Supporting development and validation of Infectious Disease Dx tests.</title>
        <authorList>
            <person name="Case J."/>
            <person name="Tallon L."/>
            <person name="Sadzewicz L."/>
            <person name="Sengamalay N."/>
            <person name="Ott S."/>
            <person name="Godinez A."/>
            <person name="Nagaraj S."/>
            <person name="Nadendla S."/>
            <person name="Sichtig H."/>
        </authorList>
    </citation>
    <scope>NUCLEOTIDE SEQUENCE [LARGE SCALE GENOMIC DNA]</scope>
    <source>
        <strain evidence="5">FDAARGOS_147</strain>
    </source>
</reference>
<dbReference type="InterPro" id="IPR028098">
    <property type="entry name" value="Glyco_trans_4-like_N"/>
</dbReference>
<evidence type="ECO:0000313" key="5">
    <source>
        <dbReference type="Proteomes" id="UP000060602"/>
    </source>
</evidence>
<gene>
    <name evidence="4" type="ORF">AL504_17420</name>
</gene>
<dbReference type="Pfam" id="PF13439">
    <property type="entry name" value="Glyco_transf_4"/>
    <property type="match status" value="1"/>
</dbReference>
<evidence type="ECO:0000259" key="3">
    <source>
        <dbReference type="Pfam" id="PF13439"/>
    </source>
</evidence>
<name>A0A109XXK2_ALCXX</name>
<feature type="domain" description="Glycosyltransferase subfamily 4-like N-terminal" evidence="3">
    <location>
        <begin position="14"/>
        <end position="169"/>
    </location>
</feature>
<proteinExistence type="predicted"/>
<dbReference type="EMBL" id="CP014060">
    <property type="protein sequence ID" value="AMG37626.1"/>
    <property type="molecule type" value="Genomic_DNA"/>
</dbReference>
<dbReference type="GO" id="GO:0016757">
    <property type="term" value="F:glycosyltransferase activity"/>
    <property type="evidence" value="ECO:0007669"/>
    <property type="project" value="UniProtKB-KW"/>
</dbReference>
<dbReference type="Proteomes" id="UP000060602">
    <property type="component" value="Chromosome"/>
</dbReference>
<dbReference type="PANTHER" id="PTHR12526">
    <property type="entry name" value="GLYCOSYLTRANSFERASE"/>
    <property type="match status" value="1"/>
</dbReference>